<dbReference type="EC" id="3.4.19.3" evidence="9"/>
<reference evidence="11 12" key="1">
    <citation type="submission" date="2016-11" db="EMBL/GenBank/DDBJ databases">
        <title>Genome sequencing of Zhihengliuella aestuarii B18 antagonistic to Plasmodiophora brassicae.</title>
        <authorList>
            <person name="Luo Y."/>
        </authorList>
    </citation>
    <scope>NUCLEOTIDE SEQUENCE [LARGE SCALE GENOMIC DNA]</scope>
    <source>
        <strain evidence="11 12">B18</strain>
    </source>
</reference>
<dbReference type="GO" id="GO:0005829">
    <property type="term" value="C:cytosol"/>
    <property type="evidence" value="ECO:0007669"/>
    <property type="project" value="InterPro"/>
</dbReference>
<keyword evidence="8" id="KW-0788">Thiol protease</keyword>
<dbReference type="AlphaFoldDB" id="A0A1L2ZMC2"/>
<keyword evidence="5" id="KW-0963">Cytoplasm</keyword>
<keyword evidence="6" id="KW-0645">Protease</keyword>
<dbReference type="InterPro" id="IPR033693">
    <property type="entry name" value="PGPEP1_Glu_AS"/>
</dbReference>
<evidence type="ECO:0000313" key="11">
    <source>
        <dbReference type="EMBL" id="APF40289.1"/>
    </source>
</evidence>
<dbReference type="GO" id="GO:0016920">
    <property type="term" value="F:pyroglutamyl-peptidase activity"/>
    <property type="evidence" value="ECO:0007669"/>
    <property type="project" value="UniProtKB-EC"/>
</dbReference>
<evidence type="ECO:0000256" key="9">
    <source>
        <dbReference type="PROSITE-ProRule" id="PRU10076"/>
    </source>
</evidence>
<dbReference type="PROSITE" id="PS01334">
    <property type="entry name" value="PYRASE_CYS"/>
    <property type="match status" value="1"/>
</dbReference>
<evidence type="ECO:0000256" key="4">
    <source>
        <dbReference type="ARBA" id="ARBA00006641"/>
    </source>
</evidence>
<dbReference type="Pfam" id="PF01470">
    <property type="entry name" value="Peptidase_C15"/>
    <property type="match status" value="2"/>
</dbReference>
<dbReference type="InterPro" id="IPR016125">
    <property type="entry name" value="Peptidase_C15-like"/>
</dbReference>
<dbReference type="Proteomes" id="UP000183530">
    <property type="component" value="Chromosome"/>
</dbReference>
<sequence length="227" mass="24520">MILLTGFEPFGDHSTNPSAEAVRLAAEVLSQRGIRARAEILPVTFEGSSRALEHLVKGSELKLEPEPGRERDQEQARAQEWELIVCVGVAGGRDKVSLERVAINVDDARIPDNDGAAPVDEPIVPDGPAAYFSRLPLKRGLLAIQDTGVPVEVSNSAGTYVCNHVFYELMHLLRNRPDVPAGFVHVPVAKNISEHDAARAIVALVETTLAAHRAQLDDVKVTAGTED</sequence>
<protein>
    <recommendedName>
        <fullName evidence="9">Pyroglutamyl-peptidase I</fullName>
        <ecNumber evidence="9">3.4.19.3</ecNumber>
    </recommendedName>
</protein>
<comment type="catalytic activity">
    <reaction evidence="1 9">
        <text>Release of an N-terminal pyroglutamyl group from a polypeptide, the second amino acid generally not being Pro.</text>
        <dbReference type="EC" id="3.4.19.3"/>
    </reaction>
</comment>
<dbReference type="PIRSF" id="PIRSF015592">
    <property type="entry name" value="Prld-crbxl_pptds"/>
    <property type="match status" value="1"/>
</dbReference>
<dbReference type="RefSeq" id="WP_071893770.1">
    <property type="nucleotide sequence ID" value="NZ_CP018135.1"/>
</dbReference>
<evidence type="ECO:0000256" key="3">
    <source>
        <dbReference type="ARBA" id="ARBA00004496"/>
    </source>
</evidence>
<dbReference type="STRING" id="556325.BHE16_03845"/>
<comment type="similarity">
    <text evidence="4">Belongs to the peptidase C15 family.</text>
</comment>
<keyword evidence="12" id="KW-1185">Reference proteome</keyword>
<dbReference type="InterPro" id="IPR000816">
    <property type="entry name" value="Peptidase_C15"/>
</dbReference>
<feature type="active site" evidence="10">
    <location>
        <position position="162"/>
    </location>
</feature>
<feature type="active site" evidence="9">
    <location>
        <position position="99"/>
    </location>
</feature>
<dbReference type="OrthoDB" id="9779738at2"/>
<evidence type="ECO:0000256" key="6">
    <source>
        <dbReference type="ARBA" id="ARBA00022670"/>
    </source>
</evidence>
<dbReference type="InterPro" id="IPR036440">
    <property type="entry name" value="Peptidase_C15-like_sf"/>
</dbReference>
<dbReference type="PANTHER" id="PTHR23402">
    <property type="entry name" value="PROTEASE FAMILY C15 PYROGLUTAMYL-PEPTIDASE I-RELATED"/>
    <property type="match status" value="1"/>
</dbReference>
<keyword evidence="7" id="KW-0378">Hydrolase</keyword>
<evidence type="ECO:0000256" key="1">
    <source>
        <dbReference type="ARBA" id="ARBA00001770"/>
    </source>
</evidence>
<dbReference type="GO" id="GO:0006508">
    <property type="term" value="P:proteolysis"/>
    <property type="evidence" value="ECO:0007669"/>
    <property type="project" value="UniProtKB-KW"/>
</dbReference>
<dbReference type="SUPFAM" id="SSF53182">
    <property type="entry name" value="Pyrrolidone carboxyl peptidase (pyroglutamate aminopeptidase)"/>
    <property type="match status" value="1"/>
</dbReference>
<dbReference type="InterPro" id="IPR033694">
    <property type="entry name" value="PGPEP1_Cys_AS"/>
</dbReference>
<evidence type="ECO:0000313" key="12">
    <source>
        <dbReference type="Proteomes" id="UP000183530"/>
    </source>
</evidence>
<evidence type="ECO:0000256" key="5">
    <source>
        <dbReference type="ARBA" id="ARBA00022490"/>
    </source>
</evidence>
<dbReference type="PANTHER" id="PTHR23402:SF1">
    <property type="entry name" value="PYROGLUTAMYL-PEPTIDASE I"/>
    <property type="match status" value="1"/>
</dbReference>
<dbReference type="PROSITE" id="PS01333">
    <property type="entry name" value="PYRASE_GLU"/>
    <property type="match status" value="1"/>
</dbReference>
<evidence type="ECO:0000256" key="2">
    <source>
        <dbReference type="ARBA" id="ARBA00002280"/>
    </source>
</evidence>
<dbReference type="KEGG" id="nae:BHE16_03845"/>
<organism evidence="11 12">
    <name type="scientific">Neomicrococcus aestuarii</name>
    <dbReference type="NCBI Taxonomy" id="556325"/>
    <lineage>
        <taxon>Bacteria</taxon>
        <taxon>Bacillati</taxon>
        <taxon>Actinomycetota</taxon>
        <taxon>Actinomycetes</taxon>
        <taxon>Micrococcales</taxon>
        <taxon>Micrococcaceae</taxon>
        <taxon>Neomicrococcus</taxon>
    </lineage>
</organism>
<accession>A0A1L2ZMC2</accession>
<comment type="function">
    <text evidence="2">Removes 5-oxoproline from various penultimate amino acid residues except L-proline.</text>
</comment>
<dbReference type="CDD" id="cd00501">
    <property type="entry name" value="Peptidase_C15"/>
    <property type="match status" value="1"/>
</dbReference>
<evidence type="ECO:0000256" key="10">
    <source>
        <dbReference type="PROSITE-ProRule" id="PRU10077"/>
    </source>
</evidence>
<proteinExistence type="inferred from homology"/>
<evidence type="ECO:0000256" key="7">
    <source>
        <dbReference type="ARBA" id="ARBA00022801"/>
    </source>
</evidence>
<name>A0A1L2ZMC2_9MICC</name>
<evidence type="ECO:0000256" key="8">
    <source>
        <dbReference type="ARBA" id="ARBA00022807"/>
    </source>
</evidence>
<gene>
    <name evidence="11" type="ORF">BHE16_03845</name>
</gene>
<comment type="subcellular location">
    <subcellularLocation>
        <location evidence="3">Cytoplasm</location>
    </subcellularLocation>
</comment>
<dbReference type="Gene3D" id="3.40.630.20">
    <property type="entry name" value="Peptidase C15, pyroglutamyl peptidase I-like"/>
    <property type="match status" value="1"/>
</dbReference>
<dbReference type="EMBL" id="CP018135">
    <property type="protein sequence ID" value="APF40289.1"/>
    <property type="molecule type" value="Genomic_DNA"/>
</dbReference>